<dbReference type="PANTHER" id="PTHR33546">
    <property type="entry name" value="LARGE, MULTIFUNCTIONAL SECRETED PROTEIN-RELATED"/>
    <property type="match status" value="1"/>
</dbReference>
<protein>
    <submittedName>
        <fullName evidence="3">Putative extracellular protein TR9_037</fullName>
    </submittedName>
</protein>
<keyword evidence="1" id="KW-0732">Signal</keyword>
<evidence type="ECO:0000259" key="2">
    <source>
        <dbReference type="Pfam" id="PF22807"/>
    </source>
</evidence>
<feature type="chain" id="PRO_5029676414" evidence="1">
    <location>
        <begin position="26"/>
        <end position="457"/>
    </location>
</feature>
<dbReference type="SUPFAM" id="SSF50952">
    <property type="entry name" value="Soluble quinoprotein glucose dehydrogenase"/>
    <property type="match status" value="1"/>
</dbReference>
<dbReference type="PANTHER" id="PTHR33546:SF1">
    <property type="entry name" value="LARGE, MULTIFUNCTIONAL SECRETED PROTEIN"/>
    <property type="match status" value="1"/>
</dbReference>
<name>A0A7L9QEF1_9CHLO</name>
<dbReference type="InterPro" id="IPR011041">
    <property type="entry name" value="Quinoprot_gluc/sorb_DH_b-prop"/>
</dbReference>
<dbReference type="AlphaFoldDB" id="A0A7L9QEF1"/>
<organism evidence="3">
    <name type="scientific">Trebouxia lynnae</name>
    <dbReference type="NCBI Taxonomy" id="1825957"/>
    <lineage>
        <taxon>Eukaryota</taxon>
        <taxon>Viridiplantae</taxon>
        <taxon>Chlorophyta</taxon>
        <taxon>core chlorophytes</taxon>
        <taxon>Trebouxiophyceae</taxon>
        <taxon>Trebouxiales</taxon>
        <taxon>Trebouxiaceae</taxon>
        <taxon>Trebouxia</taxon>
    </lineage>
</organism>
<dbReference type="InterPro" id="IPR054539">
    <property type="entry name" value="Beta-prop_PDH"/>
</dbReference>
<dbReference type="InterPro" id="IPR011042">
    <property type="entry name" value="6-blade_b-propeller_TolB-like"/>
</dbReference>
<dbReference type="Gene3D" id="2.120.10.30">
    <property type="entry name" value="TolB, C-terminal domain"/>
    <property type="match status" value="1"/>
</dbReference>
<feature type="signal peptide" evidence="1">
    <location>
        <begin position="1"/>
        <end position="25"/>
    </location>
</feature>
<evidence type="ECO:0000256" key="1">
    <source>
        <dbReference type="SAM" id="SignalP"/>
    </source>
</evidence>
<evidence type="ECO:0000313" key="3">
    <source>
        <dbReference type="EMBL" id="QOL01229.1"/>
    </source>
</evidence>
<accession>A0A7L9QEF1</accession>
<feature type="domain" description="Pyrroloquinoline quinone-dependent pyranose dehydrogenase beta-propeller" evidence="2">
    <location>
        <begin position="39"/>
        <end position="365"/>
    </location>
</feature>
<dbReference type="EMBL" id="MT438982">
    <property type="protein sequence ID" value="QOL01229.1"/>
    <property type="molecule type" value="mRNA"/>
</dbReference>
<proteinExistence type="evidence at transcript level"/>
<dbReference type="Pfam" id="PF22807">
    <property type="entry name" value="TrAA12"/>
    <property type="match status" value="1"/>
</dbReference>
<sequence length="457" mass="48069">MARINSFSGCILCVVLCCLSSQAAGQTLSLPLDTIALPPGFSIDLYTTTPLPSARTLVLSDNTTAGNIVYVSTNARSNVYAVIDRNSDGIADSVVTVISNLAAPLGIAYANGSLWVATTPTIYRFDNVDELALAGRNFSTPTTILPNLGLPGDHGNHYMTIGPDNMIYFNLGAPFNIGIPPAVGTRDLNFATIARMTPDGSNVSTFATGIRNVVGMQFHPTLNTLYFSNNGRDNIGDDVPDDYIAYAPVEGLDFGYPHCHRMGSGDPALRSPGPGTPYPDPEFPPPAIVAINGTLAQQTGYCAVTQNPPVQTVGPHVATLGMKFYTGDMFPSSYNMSIINAQHGSWDRTPPLGYRVMVLNLNDDGLAANYSALADGWLLPNGTAWGRPADVLPLPDGSVLVSDDTAGAVYRITYNAALASTTMSNVTADTVNFANGVLPELTLAPAPAISSEQATAG</sequence>
<reference evidence="3" key="1">
    <citation type="journal article" date="2020" name="Microb. Ecol.">
        <title>The Under-explored Extracellular Proteome of Aero-Terrestrial Microalgae Provides Clues on Different Mechanisms of Desiccation Tolerance in Non-Model Organisms.</title>
        <authorList>
            <person name="Gonzalez-Hourcade M."/>
            <person name="Del Campo E.M."/>
            <person name="Casano L.M."/>
        </authorList>
    </citation>
    <scope>NUCLEOTIDE SEQUENCE</scope>
    <source>
        <strain evidence="3">TR9</strain>
    </source>
</reference>